<dbReference type="PANTHER" id="PTHR43859:SF5">
    <property type="entry name" value="ISOVALERATE--COA LIGASE AAE2"/>
    <property type="match status" value="1"/>
</dbReference>
<evidence type="ECO:0000313" key="5">
    <source>
        <dbReference type="EMBL" id="CAA2971916.1"/>
    </source>
</evidence>
<comment type="caution">
    <text evidence="5">The sequence shown here is derived from an EMBL/GenBank/DDBJ whole genome shotgun (WGS) entry which is preliminary data.</text>
</comment>
<evidence type="ECO:0000259" key="4">
    <source>
        <dbReference type="Pfam" id="PF00501"/>
    </source>
</evidence>
<evidence type="ECO:0000256" key="2">
    <source>
        <dbReference type="ARBA" id="ARBA00022598"/>
    </source>
</evidence>
<keyword evidence="2" id="KW-0436">Ligase</keyword>
<dbReference type="InterPro" id="IPR042099">
    <property type="entry name" value="ANL_N_sf"/>
</dbReference>
<dbReference type="AlphaFoldDB" id="A0A8S0R0E9"/>
<keyword evidence="6" id="KW-1185">Reference proteome</keyword>
<dbReference type="Gene3D" id="3.40.50.12780">
    <property type="entry name" value="N-terminal domain of ligase-like"/>
    <property type="match status" value="1"/>
</dbReference>
<accession>A0A8S0R0E9</accession>
<dbReference type="Pfam" id="PF00501">
    <property type="entry name" value="AMP-binding"/>
    <property type="match status" value="1"/>
</dbReference>
<comment type="similarity">
    <text evidence="1">Belongs to the ATP-dependent AMP-binding enzyme family.</text>
</comment>
<feature type="domain" description="AMP-dependent synthetase/ligase" evidence="4">
    <location>
        <begin position="1"/>
        <end position="168"/>
    </location>
</feature>
<dbReference type="GO" id="GO:0016874">
    <property type="term" value="F:ligase activity"/>
    <property type="evidence" value="ECO:0007669"/>
    <property type="project" value="UniProtKB-KW"/>
</dbReference>
<evidence type="ECO:0000313" key="6">
    <source>
        <dbReference type="Proteomes" id="UP000594638"/>
    </source>
</evidence>
<name>A0A8S0R0E9_OLEEU</name>
<dbReference type="PANTHER" id="PTHR43859">
    <property type="entry name" value="ACYL-ACTIVATING ENZYME"/>
    <property type="match status" value="1"/>
</dbReference>
<keyword evidence="3" id="KW-0732">Signal</keyword>
<dbReference type="Proteomes" id="UP000594638">
    <property type="component" value="Unassembled WGS sequence"/>
</dbReference>
<reference evidence="5 6" key="1">
    <citation type="submission" date="2019-12" db="EMBL/GenBank/DDBJ databases">
        <authorList>
            <person name="Alioto T."/>
            <person name="Alioto T."/>
            <person name="Gomez Garrido J."/>
        </authorList>
    </citation>
    <scope>NUCLEOTIDE SEQUENCE [LARGE SCALE GENOMIC DNA]</scope>
</reference>
<dbReference type="InterPro" id="IPR000873">
    <property type="entry name" value="AMP-dep_synth/lig_dom"/>
</dbReference>
<sequence length="244" mass="26985">MFHCNGWCLIWGLAALGGTNICLRHLFPKEIFDNIVLNKVTHMGGAPTVLIINSPPSNQRPLPHKVDIMTGGAPLPLQIISKIEELWFRVSHLYGLAETYGPGTSCIRKPEWDTLPCEERLKLKARQGVQHIGLQEVDVKDSVTMNSVPADGMTIDEIMFKGNTVMSGSLKDKKATEETFAGGWFQSGDLAVKHPDGYVEAKDRLNDIIISGGKDISSIEMEMILYRHPAVIEAAMGDKHPLHF</sequence>
<evidence type="ECO:0000256" key="3">
    <source>
        <dbReference type="SAM" id="SignalP"/>
    </source>
</evidence>
<gene>
    <name evidence="5" type="ORF">OLEA9_A020977</name>
</gene>
<proteinExistence type="inferred from homology"/>
<protein>
    <submittedName>
        <fullName evidence="5">Probable acyl-activating enzyme 2</fullName>
    </submittedName>
</protein>
<dbReference type="OrthoDB" id="10253115at2759"/>
<feature type="chain" id="PRO_5035807574" evidence="3">
    <location>
        <begin position="19"/>
        <end position="244"/>
    </location>
</feature>
<organism evidence="5 6">
    <name type="scientific">Olea europaea subsp. europaea</name>
    <dbReference type="NCBI Taxonomy" id="158383"/>
    <lineage>
        <taxon>Eukaryota</taxon>
        <taxon>Viridiplantae</taxon>
        <taxon>Streptophyta</taxon>
        <taxon>Embryophyta</taxon>
        <taxon>Tracheophyta</taxon>
        <taxon>Spermatophyta</taxon>
        <taxon>Magnoliopsida</taxon>
        <taxon>eudicotyledons</taxon>
        <taxon>Gunneridae</taxon>
        <taxon>Pentapetalae</taxon>
        <taxon>asterids</taxon>
        <taxon>lamiids</taxon>
        <taxon>Lamiales</taxon>
        <taxon>Oleaceae</taxon>
        <taxon>Oleeae</taxon>
        <taxon>Olea</taxon>
    </lineage>
</organism>
<dbReference type="EMBL" id="CACTIH010002030">
    <property type="protein sequence ID" value="CAA2971916.1"/>
    <property type="molecule type" value="Genomic_DNA"/>
</dbReference>
<dbReference type="Gramene" id="OE9A020977T1">
    <property type="protein sequence ID" value="OE9A020977C1"/>
    <property type="gene ID" value="OE9A020977"/>
</dbReference>
<feature type="signal peptide" evidence="3">
    <location>
        <begin position="1"/>
        <end position="18"/>
    </location>
</feature>
<dbReference type="SUPFAM" id="SSF56801">
    <property type="entry name" value="Acetyl-CoA synthetase-like"/>
    <property type="match status" value="1"/>
</dbReference>
<evidence type="ECO:0000256" key="1">
    <source>
        <dbReference type="ARBA" id="ARBA00006432"/>
    </source>
</evidence>